<reference evidence="2 4" key="2">
    <citation type="submission" date="2020-02" db="EMBL/GenBank/DDBJ databases">
        <title>The WGS of Modestobacter muralis DSM 100205.</title>
        <authorList>
            <person name="Jiang Z."/>
        </authorList>
    </citation>
    <scope>NUCLEOTIDE SEQUENCE [LARGE SCALE GENOMIC DNA]</scope>
    <source>
        <strain evidence="2 4">DSM 100205</strain>
    </source>
</reference>
<evidence type="ECO:0000313" key="2">
    <source>
        <dbReference type="EMBL" id="NEN53450.1"/>
    </source>
</evidence>
<dbReference type="Proteomes" id="UP000468828">
    <property type="component" value="Unassembled WGS sequence"/>
</dbReference>
<dbReference type="RefSeq" id="WP_163613270.1">
    <property type="nucleotide sequence ID" value="NZ_JAAGWB010000070.1"/>
</dbReference>
<reference evidence="1 3" key="1">
    <citation type="submission" date="2020-01" db="EMBL/GenBank/DDBJ databases">
        <title>the WGS Modestobacter muralis CPCC 204518.</title>
        <authorList>
            <person name="Jiang Z."/>
        </authorList>
    </citation>
    <scope>NUCLEOTIDE SEQUENCE [LARGE SCALE GENOMIC DNA]</scope>
    <source>
        <strain evidence="1 3">DSM 100205</strain>
    </source>
</reference>
<keyword evidence="3" id="KW-1185">Reference proteome</keyword>
<organism evidence="2 4">
    <name type="scientific">Modestobacter muralis</name>
    <dbReference type="NCBI Taxonomy" id="1608614"/>
    <lineage>
        <taxon>Bacteria</taxon>
        <taxon>Bacillati</taxon>
        <taxon>Actinomycetota</taxon>
        <taxon>Actinomycetes</taxon>
        <taxon>Geodermatophilales</taxon>
        <taxon>Geodermatophilaceae</taxon>
        <taxon>Modestobacter</taxon>
    </lineage>
</organism>
<evidence type="ECO:0000313" key="1">
    <source>
        <dbReference type="EMBL" id="NEK96550.1"/>
    </source>
</evidence>
<dbReference type="Proteomes" id="UP000471152">
    <property type="component" value="Unassembled WGS sequence"/>
</dbReference>
<gene>
    <name evidence="2" type="ORF">G3R41_21335</name>
    <name evidence="1" type="ORF">GCU67_20620</name>
</gene>
<dbReference type="EMBL" id="JAAGWH010000067">
    <property type="protein sequence ID" value="NEK96550.1"/>
    <property type="molecule type" value="Genomic_DNA"/>
</dbReference>
<accession>A0A6P0HCW6</accession>
<comment type="caution">
    <text evidence="2">The sequence shown here is derived from an EMBL/GenBank/DDBJ whole genome shotgun (WGS) entry which is preliminary data.</text>
</comment>
<proteinExistence type="predicted"/>
<protein>
    <submittedName>
        <fullName evidence="2">Uncharacterized protein</fullName>
    </submittedName>
</protein>
<evidence type="ECO:0000313" key="3">
    <source>
        <dbReference type="Proteomes" id="UP000468828"/>
    </source>
</evidence>
<sequence length="94" mass="10728">MPDHLTVTSWDDLATALEDAERMLTPPVPVRVRWSGQWHAPALLHAWTRDEHRGDGWLGCVEYHRETTPGFAFAVGRWTPAWNIEPAEQNAPPF</sequence>
<dbReference type="EMBL" id="JAAGWB010000070">
    <property type="protein sequence ID" value="NEN53450.1"/>
    <property type="molecule type" value="Genomic_DNA"/>
</dbReference>
<evidence type="ECO:0000313" key="4">
    <source>
        <dbReference type="Proteomes" id="UP000471152"/>
    </source>
</evidence>
<name>A0A6P0HCW6_9ACTN</name>
<dbReference type="AlphaFoldDB" id="A0A6P0HCW6"/>